<gene>
    <name evidence="1" type="ORF">IWX90DRAFT_51575</name>
</gene>
<sequence>MIVLCPGTCPRIQNLKMFVRIPRKNCYRAASISPFGLGKLLLVSLVIRRLERRLGRMTPPNCDFWAAPCKENASSDVSTERPQHRGDTMKHVEVPVSEGIDSLGNSWETSQINAWSWTRFRTNGSWMEYLSEVCENARISLLPPQLLPDFPVSLCAGVAYPLTSQRGPCESKCWRFSSFAKSLPHSPYSDVRPDLVVGCG</sequence>
<proteinExistence type="predicted"/>
<comment type="caution">
    <text evidence="1">The sequence shown here is derived from an EMBL/GenBank/DDBJ whole genome shotgun (WGS) entry which is preliminary data.</text>
</comment>
<evidence type="ECO:0000313" key="1">
    <source>
        <dbReference type="EMBL" id="KAK8155904.1"/>
    </source>
</evidence>
<evidence type="ECO:0000313" key="2">
    <source>
        <dbReference type="Proteomes" id="UP001456524"/>
    </source>
</evidence>
<organism evidence="1 2">
    <name type="scientific">Phyllosticta citrichinensis</name>
    <dbReference type="NCBI Taxonomy" id="1130410"/>
    <lineage>
        <taxon>Eukaryota</taxon>
        <taxon>Fungi</taxon>
        <taxon>Dikarya</taxon>
        <taxon>Ascomycota</taxon>
        <taxon>Pezizomycotina</taxon>
        <taxon>Dothideomycetes</taxon>
        <taxon>Dothideomycetes incertae sedis</taxon>
        <taxon>Botryosphaeriales</taxon>
        <taxon>Phyllostictaceae</taxon>
        <taxon>Phyllosticta</taxon>
    </lineage>
</organism>
<dbReference type="EMBL" id="JBBWUH010000010">
    <property type="protein sequence ID" value="KAK8155904.1"/>
    <property type="molecule type" value="Genomic_DNA"/>
</dbReference>
<accession>A0ABR1XID9</accession>
<name>A0ABR1XID9_9PEZI</name>
<protein>
    <submittedName>
        <fullName evidence="1">Uncharacterized protein</fullName>
    </submittedName>
</protein>
<reference evidence="1 2" key="1">
    <citation type="journal article" date="2022" name="G3 (Bethesda)">
        <title>Enemy or ally: a genomic approach to elucidate the lifestyle of Phyllosticta citrichinaensis.</title>
        <authorList>
            <person name="Buijs V.A."/>
            <person name="Groenewald J.Z."/>
            <person name="Haridas S."/>
            <person name="LaButti K.M."/>
            <person name="Lipzen A."/>
            <person name="Martin F.M."/>
            <person name="Barry K."/>
            <person name="Grigoriev I.V."/>
            <person name="Crous P.W."/>
            <person name="Seidl M.F."/>
        </authorList>
    </citation>
    <scope>NUCLEOTIDE SEQUENCE [LARGE SCALE GENOMIC DNA]</scope>
    <source>
        <strain evidence="1 2">CBS 129764</strain>
    </source>
</reference>
<dbReference type="Proteomes" id="UP001456524">
    <property type="component" value="Unassembled WGS sequence"/>
</dbReference>
<keyword evidence="2" id="KW-1185">Reference proteome</keyword>